<dbReference type="PANTHER" id="PTHR10671:SF34">
    <property type="entry name" value="PROTEIN NKG7"/>
    <property type="match status" value="1"/>
</dbReference>
<dbReference type="GeneID" id="109467175"/>
<name>A0A6P4Y8B2_BRABE</name>
<accession>A0A6P4Y8B2</accession>
<evidence type="ECO:0000256" key="3">
    <source>
        <dbReference type="ARBA" id="ARBA00022989"/>
    </source>
</evidence>
<evidence type="ECO:0000256" key="1">
    <source>
        <dbReference type="ARBA" id="ARBA00004141"/>
    </source>
</evidence>
<feature type="transmembrane region" description="Helical" evidence="5">
    <location>
        <begin position="53"/>
        <end position="73"/>
    </location>
</feature>
<dbReference type="Gene3D" id="1.20.140.150">
    <property type="match status" value="1"/>
</dbReference>
<dbReference type="OrthoDB" id="10348354at2759"/>
<keyword evidence="6" id="KW-1185">Reference proteome</keyword>
<evidence type="ECO:0000256" key="4">
    <source>
        <dbReference type="ARBA" id="ARBA00023136"/>
    </source>
</evidence>
<keyword evidence="2 5" id="KW-0812">Transmembrane</keyword>
<reference evidence="7" key="1">
    <citation type="submission" date="2025-08" db="UniProtKB">
        <authorList>
            <consortium name="RefSeq"/>
        </authorList>
    </citation>
    <scope>IDENTIFICATION</scope>
    <source>
        <tissue evidence="7">Gonad</tissue>
    </source>
</reference>
<gene>
    <name evidence="7" type="primary">LOC109467175</name>
</gene>
<proteinExistence type="predicted"/>
<dbReference type="Proteomes" id="UP000515135">
    <property type="component" value="Unplaced"/>
</dbReference>
<evidence type="ECO:0000256" key="2">
    <source>
        <dbReference type="ARBA" id="ARBA00022692"/>
    </source>
</evidence>
<dbReference type="KEGG" id="bbel:109467175"/>
<organism evidence="6 7">
    <name type="scientific">Branchiostoma belcheri</name>
    <name type="common">Amphioxus</name>
    <dbReference type="NCBI Taxonomy" id="7741"/>
    <lineage>
        <taxon>Eukaryota</taxon>
        <taxon>Metazoa</taxon>
        <taxon>Chordata</taxon>
        <taxon>Cephalochordata</taxon>
        <taxon>Leptocardii</taxon>
        <taxon>Amphioxiformes</taxon>
        <taxon>Branchiostomatidae</taxon>
        <taxon>Branchiostoma</taxon>
    </lineage>
</organism>
<dbReference type="InterPro" id="IPR050579">
    <property type="entry name" value="PMP-22/EMP/MP20-like"/>
</dbReference>
<protein>
    <submittedName>
        <fullName evidence="7">Uncharacterized protein LOC109467175</fullName>
    </submittedName>
</protein>
<feature type="transmembrane region" description="Helical" evidence="5">
    <location>
        <begin position="119"/>
        <end position="137"/>
    </location>
</feature>
<evidence type="ECO:0000313" key="6">
    <source>
        <dbReference type="Proteomes" id="UP000515135"/>
    </source>
</evidence>
<keyword evidence="3 5" id="KW-1133">Transmembrane helix</keyword>
<dbReference type="PANTHER" id="PTHR10671">
    <property type="entry name" value="EPITHELIAL MEMBRANE PROTEIN-RELATED"/>
    <property type="match status" value="1"/>
</dbReference>
<evidence type="ECO:0000256" key="5">
    <source>
        <dbReference type="SAM" id="Phobius"/>
    </source>
</evidence>
<sequence length="156" mass="16223">MAENKVNIPHVIAAVSAFVGLVLLVVGLATPGWTTEGGLPEGGPGAIQATRGFIVFGTLNLVFGVIFSVTQTIKKPVINPAKCAALMIAGGILADIGAAVFTGYQLITFPGVPFGYSFYLTWAQTIFSIGGGVIILLEERKVTEEDVATARSLNKA</sequence>
<feature type="transmembrane region" description="Helical" evidence="5">
    <location>
        <begin position="85"/>
        <end position="107"/>
    </location>
</feature>
<comment type="subcellular location">
    <subcellularLocation>
        <location evidence="1">Membrane</location>
        <topology evidence="1">Multi-pass membrane protein</topology>
    </subcellularLocation>
</comment>
<evidence type="ECO:0000313" key="7">
    <source>
        <dbReference type="RefSeq" id="XP_019620678.1"/>
    </source>
</evidence>
<feature type="transmembrane region" description="Helical" evidence="5">
    <location>
        <begin position="12"/>
        <end position="33"/>
    </location>
</feature>
<dbReference type="GO" id="GO:0005886">
    <property type="term" value="C:plasma membrane"/>
    <property type="evidence" value="ECO:0007669"/>
    <property type="project" value="TreeGrafter"/>
</dbReference>
<dbReference type="RefSeq" id="XP_019620678.1">
    <property type="nucleotide sequence ID" value="XM_019765119.1"/>
</dbReference>
<dbReference type="AlphaFoldDB" id="A0A6P4Y8B2"/>
<keyword evidence="4 5" id="KW-0472">Membrane</keyword>